<sequence>MTRTSVALVTGASTGLGRELAALFAADSIDLVVVSSERSTTELAALAQELRSRHGVRVHPITMNLSAPGAGADLVARVDELGVEVEYLVNNAGVGILGLKIQECDPVAVSKMVQLNVVTLTDLTTRYAARMVKAGHGAILNISSIAAYVIPHGLEAGYAASKAYVRSFSEAVASDLRGTGVTCTHLAPGPTSTEFGRTAGVGDWSRLDRFIMDAAPVAKAGYDAMRSGKVTVMPGLGNKVMRVAAPLSPSRRMKALISGYFVARH</sequence>
<dbReference type="PROSITE" id="PS00061">
    <property type="entry name" value="ADH_SHORT"/>
    <property type="match status" value="1"/>
</dbReference>
<name>A0A7D6DVQ6_9MYCO</name>
<dbReference type="InterPro" id="IPR036291">
    <property type="entry name" value="NAD(P)-bd_dom_sf"/>
</dbReference>
<evidence type="ECO:0000256" key="3">
    <source>
        <dbReference type="RuleBase" id="RU000363"/>
    </source>
</evidence>
<organism evidence="4 5">
    <name type="scientific">Mycobacterium vicinigordonae</name>
    <dbReference type="NCBI Taxonomy" id="1719132"/>
    <lineage>
        <taxon>Bacteria</taxon>
        <taxon>Bacillati</taxon>
        <taxon>Actinomycetota</taxon>
        <taxon>Actinomycetes</taxon>
        <taxon>Mycobacteriales</taxon>
        <taxon>Mycobacteriaceae</taxon>
        <taxon>Mycobacterium</taxon>
    </lineage>
</organism>
<protein>
    <submittedName>
        <fullName evidence="4">SDR family NAD(P)-dependent oxidoreductase</fullName>
    </submittedName>
</protein>
<dbReference type="RefSeq" id="WP_180914545.1">
    <property type="nucleotide sequence ID" value="NZ_CP059165.1"/>
</dbReference>
<evidence type="ECO:0000256" key="2">
    <source>
        <dbReference type="ARBA" id="ARBA00023002"/>
    </source>
</evidence>
<dbReference type="InterPro" id="IPR002347">
    <property type="entry name" value="SDR_fam"/>
</dbReference>
<accession>A0A7D6DVQ6</accession>
<dbReference type="CDD" id="cd05233">
    <property type="entry name" value="SDR_c"/>
    <property type="match status" value="1"/>
</dbReference>
<reference evidence="5" key="3">
    <citation type="submission" date="2023-07" db="EMBL/GenBank/DDBJ databases">
        <title>Description of Mycobacterium gordonae subsp. intergordonae subsp.nov. and Mycobacterium gordonae subsp. gordonae subsp. nov.</title>
        <authorList>
            <person name="Huang H."/>
        </authorList>
    </citation>
    <scope>NUCLEOTIDE SEQUENCE [LARGE SCALE GENOMIC DNA]</scope>
    <source>
        <strain evidence="5">24</strain>
    </source>
</reference>
<dbReference type="PANTHER" id="PTHR42901:SF1">
    <property type="entry name" value="ALCOHOL DEHYDROGENASE"/>
    <property type="match status" value="1"/>
</dbReference>
<evidence type="ECO:0000313" key="4">
    <source>
        <dbReference type="EMBL" id="QLL05964.1"/>
    </source>
</evidence>
<keyword evidence="2" id="KW-0560">Oxidoreductase</keyword>
<evidence type="ECO:0000256" key="1">
    <source>
        <dbReference type="ARBA" id="ARBA00006484"/>
    </source>
</evidence>
<dbReference type="SUPFAM" id="SSF51735">
    <property type="entry name" value="NAD(P)-binding Rossmann-fold domains"/>
    <property type="match status" value="1"/>
</dbReference>
<dbReference type="KEGG" id="mgor:H0P51_19520"/>
<dbReference type="InterPro" id="IPR020904">
    <property type="entry name" value="Sc_DH/Rdtase_CS"/>
</dbReference>
<dbReference type="PRINTS" id="PR00080">
    <property type="entry name" value="SDRFAMILY"/>
</dbReference>
<dbReference type="GO" id="GO:0016491">
    <property type="term" value="F:oxidoreductase activity"/>
    <property type="evidence" value="ECO:0007669"/>
    <property type="project" value="UniProtKB-KW"/>
</dbReference>
<dbReference type="Gene3D" id="3.40.50.720">
    <property type="entry name" value="NAD(P)-binding Rossmann-like Domain"/>
    <property type="match status" value="1"/>
</dbReference>
<reference evidence="4 5" key="2">
    <citation type="submission" date="2020-07" db="EMBL/GenBank/DDBJ databases">
        <authorList>
            <person name="Yu X."/>
        </authorList>
    </citation>
    <scope>NUCLEOTIDE SEQUENCE [LARGE SCALE GENOMIC DNA]</scope>
    <source>
        <strain evidence="5">24</strain>
    </source>
</reference>
<dbReference type="Pfam" id="PF00106">
    <property type="entry name" value="adh_short"/>
    <property type="match status" value="1"/>
</dbReference>
<dbReference type="AlphaFoldDB" id="A0A7D6DVQ6"/>
<dbReference type="EMBL" id="CP059165">
    <property type="protein sequence ID" value="QLL05964.1"/>
    <property type="molecule type" value="Genomic_DNA"/>
</dbReference>
<gene>
    <name evidence="4" type="ORF">H0P51_19520</name>
</gene>
<reference evidence="5" key="1">
    <citation type="submission" date="2020-07" db="EMBL/GenBank/DDBJ databases">
        <title>Description of Mycobacterium gordonae subsp. intergordonae subsp.nov. and Mycobacterium gordonae subsp. gordonae subsp. nov.</title>
        <authorList>
            <person name="Yu X."/>
        </authorList>
    </citation>
    <scope>NUCLEOTIDE SEQUENCE [LARGE SCALE GENOMIC DNA]</scope>
    <source>
        <strain evidence="5">24</strain>
    </source>
</reference>
<evidence type="ECO:0000313" key="5">
    <source>
        <dbReference type="Proteomes" id="UP000510682"/>
    </source>
</evidence>
<proteinExistence type="inferred from homology"/>
<dbReference type="Proteomes" id="UP000510682">
    <property type="component" value="Chromosome"/>
</dbReference>
<comment type="similarity">
    <text evidence="1 3">Belongs to the short-chain dehydrogenases/reductases (SDR) family.</text>
</comment>
<dbReference type="PANTHER" id="PTHR42901">
    <property type="entry name" value="ALCOHOL DEHYDROGENASE"/>
    <property type="match status" value="1"/>
</dbReference>
<dbReference type="PIRSF" id="PIRSF000126">
    <property type="entry name" value="11-beta-HSD1"/>
    <property type="match status" value="1"/>
</dbReference>
<keyword evidence="5" id="KW-1185">Reference proteome</keyword>
<dbReference type="PRINTS" id="PR00081">
    <property type="entry name" value="GDHRDH"/>
</dbReference>